<dbReference type="EMBL" id="JBHSFG010000052">
    <property type="protein sequence ID" value="MFC4468741.1"/>
    <property type="molecule type" value="Genomic_DNA"/>
</dbReference>
<accession>A0ABV8YWU7</accession>
<comment type="caution">
    <text evidence="1">The sequence shown here is derived from an EMBL/GenBank/DDBJ whole genome shotgun (WGS) entry which is preliminary data.</text>
</comment>
<protein>
    <recommendedName>
        <fullName evidence="3">Phage integrase family protein</fullName>
    </recommendedName>
</protein>
<dbReference type="SUPFAM" id="SSF56349">
    <property type="entry name" value="DNA breaking-rejoining enzymes"/>
    <property type="match status" value="1"/>
</dbReference>
<keyword evidence="2" id="KW-1185">Reference proteome</keyword>
<dbReference type="InterPro" id="IPR011010">
    <property type="entry name" value="DNA_brk_join_enz"/>
</dbReference>
<name>A0ABV8YWU7_9ACTN</name>
<evidence type="ECO:0008006" key="3">
    <source>
        <dbReference type="Google" id="ProtNLM"/>
    </source>
</evidence>
<reference evidence="2" key="1">
    <citation type="journal article" date="2019" name="Int. J. Syst. Evol. Microbiol.">
        <title>The Global Catalogue of Microorganisms (GCM) 10K type strain sequencing project: providing services to taxonomists for standard genome sequencing and annotation.</title>
        <authorList>
            <consortium name="The Broad Institute Genomics Platform"/>
            <consortium name="The Broad Institute Genome Sequencing Center for Infectious Disease"/>
            <person name="Wu L."/>
            <person name="Ma J."/>
        </authorList>
    </citation>
    <scope>NUCLEOTIDE SEQUENCE [LARGE SCALE GENOMIC DNA]</scope>
    <source>
        <strain evidence="2">DT43</strain>
    </source>
</reference>
<sequence>MGHLPADAPTTLRLLGRVTGQLTCEQLVDRHGVASAPIRGLLIDYLEERRHRLDYSTLDNLARNLTRNFWSDLERHHPGIASLDLAPEVVTAWKERLHTRIQRRKCPDGTVQESVVERADRGLLMMTVRAFYSGLPPHIAQVIVGHTNINTTMGYNAVYPTETIEAHRAFITRRRTLRPAEDYRTPTEAEWEDFLGHFERRKLSVGT</sequence>
<dbReference type="RefSeq" id="WP_386346772.1">
    <property type="nucleotide sequence ID" value="NZ_JBHSFG010000052.1"/>
</dbReference>
<dbReference type="Proteomes" id="UP001596012">
    <property type="component" value="Unassembled WGS sequence"/>
</dbReference>
<proteinExistence type="predicted"/>
<evidence type="ECO:0000313" key="1">
    <source>
        <dbReference type="EMBL" id="MFC4468741.1"/>
    </source>
</evidence>
<organism evidence="1 2">
    <name type="scientific">Streptomyces xiangluensis</name>
    <dbReference type="NCBI Taxonomy" id="2665720"/>
    <lineage>
        <taxon>Bacteria</taxon>
        <taxon>Bacillati</taxon>
        <taxon>Actinomycetota</taxon>
        <taxon>Actinomycetes</taxon>
        <taxon>Kitasatosporales</taxon>
        <taxon>Streptomycetaceae</taxon>
        <taxon>Streptomyces</taxon>
    </lineage>
</organism>
<gene>
    <name evidence="1" type="ORF">ACFPH6_30130</name>
</gene>
<evidence type="ECO:0000313" key="2">
    <source>
        <dbReference type="Proteomes" id="UP001596012"/>
    </source>
</evidence>